<organism evidence="1 2">
    <name type="scientific">Trichomalopsis sarcophagae</name>
    <dbReference type="NCBI Taxonomy" id="543379"/>
    <lineage>
        <taxon>Eukaryota</taxon>
        <taxon>Metazoa</taxon>
        <taxon>Ecdysozoa</taxon>
        <taxon>Arthropoda</taxon>
        <taxon>Hexapoda</taxon>
        <taxon>Insecta</taxon>
        <taxon>Pterygota</taxon>
        <taxon>Neoptera</taxon>
        <taxon>Endopterygota</taxon>
        <taxon>Hymenoptera</taxon>
        <taxon>Apocrita</taxon>
        <taxon>Proctotrupomorpha</taxon>
        <taxon>Chalcidoidea</taxon>
        <taxon>Pteromalidae</taxon>
        <taxon>Pteromalinae</taxon>
        <taxon>Trichomalopsis</taxon>
    </lineage>
</organism>
<accession>A0A232FGM1</accession>
<protein>
    <submittedName>
        <fullName evidence="1">Uncharacterized protein</fullName>
    </submittedName>
</protein>
<dbReference type="AlphaFoldDB" id="A0A232FGM1"/>
<evidence type="ECO:0000313" key="2">
    <source>
        <dbReference type="Proteomes" id="UP000215335"/>
    </source>
</evidence>
<sequence>MVLNMYNNNKKVAFVTFVFSGFSNQKMTFLP</sequence>
<comment type="caution">
    <text evidence="1">The sequence shown here is derived from an EMBL/GenBank/DDBJ whole genome shotgun (WGS) entry which is preliminary data.</text>
</comment>
<dbReference type="EMBL" id="NNAY01000258">
    <property type="protein sequence ID" value="OXU29670.1"/>
    <property type="molecule type" value="Genomic_DNA"/>
</dbReference>
<reference evidence="1 2" key="1">
    <citation type="journal article" date="2017" name="Curr. Biol.">
        <title>The Evolution of Venom by Co-option of Single-Copy Genes.</title>
        <authorList>
            <person name="Martinson E.O."/>
            <person name="Mrinalini"/>
            <person name="Kelkar Y.D."/>
            <person name="Chang C.H."/>
            <person name="Werren J.H."/>
        </authorList>
    </citation>
    <scope>NUCLEOTIDE SEQUENCE [LARGE SCALE GENOMIC DNA]</scope>
    <source>
        <strain evidence="1 2">Alberta</strain>
        <tissue evidence="1">Whole body</tissue>
    </source>
</reference>
<gene>
    <name evidence="1" type="ORF">TSAR_003134</name>
</gene>
<keyword evidence="2" id="KW-1185">Reference proteome</keyword>
<dbReference type="Proteomes" id="UP000215335">
    <property type="component" value="Unassembled WGS sequence"/>
</dbReference>
<evidence type="ECO:0000313" key="1">
    <source>
        <dbReference type="EMBL" id="OXU29670.1"/>
    </source>
</evidence>
<name>A0A232FGM1_9HYME</name>
<proteinExistence type="predicted"/>